<sequence>MSDMEDDFMCDEEEDYDLEYSEHSNSEPSVDLKNRYCKSKVLKENDPQQH</sequence>
<gene>
    <name evidence="2" type="ORF">D623_10034516</name>
</gene>
<reference evidence="2 3" key="1">
    <citation type="journal article" date="2013" name="Nat. Commun.">
        <title>Genome analysis reveals insights into physiology and longevity of the Brandt's bat Myotis brandtii.</title>
        <authorList>
            <person name="Seim I."/>
            <person name="Fang X."/>
            <person name="Xiong Z."/>
            <person name="Lobanov A.V."/>
            <person name="Huang Z."/>
            <person name="Ma S."/>
            <person name="Feng Y."/>
            <person name="Turanov A.A."/>
            <person name="Zhu Y."/>
            <person name="Lenz T.L."/>
            <person name="Gerashchenko M.V."/>
            <person name="Fan D."/>
            <person name="Hee Yim S."/>
            <person name="Yao X."/>
            <person name="Jordan D."/>
            <person name="Xiong Y."/>
            <person name="Ma Y."/>
            <person name="Lyapunov A.N."/>
            <person name="Chen G."/>
            <person name="Kulakova O.I."/>
            <person name="Sun Y."/>
            <person name="Lee S.G."/>
            <person name="Bronson R.T."/>
            <person name="Moskalev A.A."/>
            <person name="Sunyaev S.R."/>
            <person name="Zhang G."/>
            <person name="Krogh A."/>
            <person name="Wang J."/>
            <person name="Gladyshev V.N."/>
        </authorList>
    </citation>
    <scope>NUCLEOTIDE SEQUENCE [LARGE SCALE GENOMIC DNA]</scope>
</reference>
<feature type="region of interest" description="Disordered" evidence="1">
    <location>
        <begin position="1"/>
        <end position="33"/>
    </location>
</feature>
<evidence type="ECO:0000256" key="1">
    <source>
        <dbReference type="SAM" id="MobiDB-lite"/>
    </source>
</evidence>
<evidence type="ECO:0000313" key="3">
    <source>
        <dbReference type="Proteomes" id="UP000052978"/>
    </source>
</evidence>
<dbReference type="Proteomes" id="UP000052978">
    <property type="component" value="Unassembled WGS sequence"/>
</dbReference>
<dbReference type="AlphaFoldDB" id="S7MRQ2"/>
<organism evidence="2 3">
    <name type="scientific">Myotis brandtii</name>
    <name type="common">Brandt's bat</name>
    <dbReference type="NCBI Taxonomy" id="109478"/>
    <lineage>
        <taxon>Eukaryota</taxon>
        <taxon>Metazoa</taxon>
        <taxon>Chordata</taxon>
        <taxon>Craniata</taxon>
        <taxon>Vertebrata</taxon>
        <taxon>Euteleostomi</taxon>
        <taxon>Mammalia</taxon>
        <taxon>Eutheria</taxon>
        <taxon>Laurasiatheria</taxon>
        <taxon>Chiroptera</taxon>
        <taxon>Yangochiroptera</taxon>
        <taxon>Vespertilionidae</taxon>
        <taxon>Myotis</taxon>
    </lineage>
</organism>
<feature type="compositionally biased region" description="Basic and acidic residues" evidence="1">
    <location>
        <begin position="20"/>
        <end position="33"/>
    </location>
</feature>
<keyword evidence="3" id="KW-1185">Reference proteome</keyword>
<feature type="compositionally biased region" description="Acidic residues" evidence="1">
    <location>
        <begin position="1"/>
        <end position="19"/>
    </location>
</feature>
<protein>
    <submittedName>
        <fullName evidence="2">COP9 signalosome complex subunit 2</fullName>
    </submittedName>
</protein>
<accession>S7MRQ2</accession>
<name>S7MRQ2_MYOBR</name>
<evidence type="ECO:0000313" key="2">
    <source>
        <dbReference type="EMBL" id="EPQ06110.1"/>
    </source>
</evidence>
<proteinExistence type="predicted"/>
<dbReference type="EMBL" id="KE161960">
    <property type="protein sequence ID" value="EPQ06110.1"/>
    <property type="molecule type" value="Genomic_DNA"/>
</dbReference>